<name>A0A5C8UQE7_9MICO</name>
<dbReference type="SUPFAM" id="SSF55729">
    <property type="entry name" value="Acyl-CoA N-acyltransferases (Nat)"/>
    <property type="match status" value="1"/>
</dbReference>
<dbReference type="InterPro" id="IPR016181">
    <property type="entry name" value="Acyl_CoA_acyltransferase"/>
</dbReference>
<dbReference type="Pfam" id="PF00583">
    <property type="entry name" value="Acetyltransf_1"/>
    <property type="match status" value="1"/>
</dbReference>
<proteinExistence type="predicted"/>
<accession>A0A5C8UQE7</accession>
<dbReference type="PANTHER" id="PTHR43420:SF47">
    <property type="entry name" value="N-ACETYLTRANSFERASE DOMAIN-CONTAINING PROTEIN"/>
    <property type="match status" value="1"/>
</dbReference>
<keyword evidence="2" id="KW-0012">Acyltransferase</keyword>
<feature type="domain" description="N-acetyltransferase" evidence="3">
    <location>
        <begin position="1"/>
        <end position="162"/>
    </location>
</feature>
<gene>
    <name evidence="4" type="ORF">FVP33_11015</name>
</gene>
<dbReference type="CDD" id="cd04301">
    <property type="entry name" value="NAT_SF"/>
    <property type="match status" value="1"/>
</dbReference>
<dbReference type="AlphaFoldDB" id="A0A5C8UQE7"/>
<evidence type="ECO:0000256" key="1">
    <source>
        <dbReference type="ARBA" id="ARBA00022679"/>
    </source>
</evidence>
<sequence>MLLRDLTAQDLAQVVLLNDAAHPAVPITSIDEMAELLRLAGFASVAVDGADESTVLGFVIGMRPGADYPSENFRFFEGRGTDFLYVDRIVVSEAARGSGIGRMLYDAVFTLARTEGRAEVTCEVNVLPPNPGSLAFHARLGFERVGEQDTKGGAVRVALLAAGL</sequence>
<evidence type="ECO:0000313" key="5">
    <source>
        <dbReference type="Proteomes" id="UP000321379"/>
    </source>
</evidence>
<evidence type="ECO:0000259" key="3">
    <source>
        <dbReference type="PROSITE" id="PS51186"/>
    </source>
</evidence>
<keyword evidence="1 4" id="KW-0808">Transferase</keyword>
<dbReference type="Proteomes" id="UP000321379">
    <property type="component" value="Unassembled WGS sequence"/>
</dbReference>
<keyword evidence="5" id="KW-1185">Reference proteome</keyword>
<comment type="caution">
    <text evidence="4">The sequence shown here is derived from an EMBL/GenBank/DDBJ whole genome shotgun (WGS) entry which is preliminary data.</text>
</comment>
<dbReference type="InterPro" id="IPR000182">
    <property type="entry name" value="GNAT_dom"/>
</dbReference>
<evidence type="ECO:0000313" key="4">
    <source>
        <dbReference type="EMBL" id="TXN29679.1"/>
    </source>
</evidence>
<dbReference type="PROSITE" id="PS51186">
    <property type="entry name" value="GNAT"/>
    <property type="match status" value="1"/>
</dbReference>
<dbReference type="PANTHER" id="PTHR43420">
    <property type="entry name" value="ACETYLTRANSFERASE"/>
    <property type="match status" value="1"/>
</dbReference>
<reference evidence="4 5" key="1">
    <citation type="submission" date="2019-08" db="EMBL/GenBank/DDBJ databases">
        <title>Bacterial whole genome sequence for Glaciihabitans sp. CHu50b-6-2.</title>
        <authorList>
            <person name="Jin L."/>
        </authorList>
    </citation>
    <scope>NUCLEOTIDE SEQUENCE [LARGE SCALE GENOMIC DNA]</scope>
    <source>
        <strain evidence="4 5">CHu50b-6-2</strain>
    </source>
</reference>
<dbReference type="InterPro" id="IPR016890">
    <property type="entry name" value="UCP028520"/>
</dbReference>
<dbReference type="EMBL" id="VRMG01000008">
    <property type="protein sequence ID" value="TXN29679.1"/>
    <property type="molecule type" value="Genomic_DNA"/>
</dbReference>
<dbReference type="PIRSF" id="PIRSF028520">
    <property type="entry name" value="UCP028520"/>
    <property type="match status" value="1"/>
</dbReference>
<dbReference type="GO" id="GO:0016747">
    <property type="term" value="F:acyltransferase activity, transferring groups other than amino-acyl groups"/>
    <property type="evidence" value="ECO:0007669"/>
    <property type="project" value="InterPro"/>
</dbReference>
<protein>
    <submittedName>
        <fullName evidence="4">GNAT family N-acetyltransferase</fullName>
    </submittedName>
</protein>
<dbReference type="InterPro" id="IPR050680">
    <property type="entry name" value="YpeA/RimI_acetyltransf"/>
</dbReference>
<organism evidence="4 5">
    <name type="scientific">Lacisediminihabitans profunda</name>
    <dbReference type="NCBI Taxonomy" id="2594790"/>
    <lineage>
        <taxon>Bacteria</taxon>
        <taxon>Bacillati</taxon>
        <taxon>Actinomycetota</taxon>
        <taxon>Actinomycetes</taxon>
        <taxon>Micrococcales</taxon>
        <taxon>Microbacteriaceae</taxon>
        <taxon>Lacisediminihabitans</taxon>
    </lineage>
</organism>
<dbReference type="RefSeq" id="WP_147783723.1">
    <property type="nucleotide sequence ID" value="NZ_VRMG01000008.1"/>
</dbReference>
<evidence type="ECO:0000256" key="2">
    <source>
        <dbReference type="ARBA" id="ARBA00023315"/>
    </source>
</evidence>
<dbReference type="Gene3D" id="3.40.630.30">
    <property type="match status" value="1"/>
</dbReference>